<dbReference type="GO" id="GO:0003676">
    <property type="term" value="F:nucleic acid binding"/>
    <property type="evidence" value="ECO:0007669"/>
    <property type="project" value="InterPro"/>
</dbReference>
<dbReference type="InterPro" id="IPR039537">
    <property type="entry name" value="Retrotran_Ty1/copia-like"/>
</dbReference>
<gene>
    <name evidence="2" type="ORF">CR513_12021</name>
</gene>
<dbReference type="InterPro" id="IPR001584">
    <property type="entry name" value="Integrase_cat-core"/>
</dbReference>
<feature type="domain" description="Integrase catalytic" evidence="1">
    <location>
        <begin position="1"/>
        <end position="147"/>
    </location>
</feature>
<protein>
    <recommendedName>
        <fullName evidence="1">Integrase catalytic domain-containing protein</fullName>
    </recommendedName>
</protein>
<evidence type="ECO:0000313" key="2">
    <source>
        <dbReference type="EMBL" id="RDY04301.1"/>
    </source>
</evidence>
<feature type="non-terminal residue" evidence="2">
    <location>
        <position position="1"/>
    </location>
</feature>
<dbReference type="PANTHER" id="PTHR42648:SF28">
    <property type="entry name" value="TRANSPOSON-ENCODED PROTEIN WITH RIBONUCLEASE H-LIKE AND RETROVIRUS ZINC FINGER-LIKE DOMAINS"/>
    <property type="match status" value="1"/>
</dbReference>
<dbReference type="Proteomes" id="UP000257109">
    <property type="component" value="Unassembled WGS sequence"/>
</dbReference>
<comment type="caution">
    <text evidence="2">The sequence shown here is derived from an EMBL/GenBank/DDBJ whole genome shotgun (WGS) entry which is preliminary data.</text>
</comment>
<dbReference type="AlphaFoldDB" id="A0A371HNB2"/>
<organism evidence="2 3">
    <name type="scientific">Mucuna pruriens</name>
    <name type="common">Velvet bean</name>
    <name type="synonym">Dolichos pruriens</name>
    <dbReference type="NCBI Taxonomy" id="157652"/>
    <lineage>
        <taxon>Eukaryota</taxon>
        <taxon>Viridiplantae</taxon>
        <taxon>Streptophyta</taxon>
        <taxon>Embryophyta</taxon>
        <taxon>Tracheophyta</taxon>
        <taxon>Spermatophyta</taxon>
        <taxon>Magnoliopsida</taxon>
        <taxon>eudicotyledons</taxon>
        <taxon>Gunneridae</taxon>
        <taxon>Pentapetalae</taxon>
        <taxon>rosids</taxon>
        <taxon>fabids</taxon>
        <taxon>Fabales</taxon>
        <taxon>Fabaceae</taxon>
        <taxon>Papilionoideae</taxon>
        <taxon>50 kb inversion clade</taxon>
        <taxon>NPAAA clade</taxon>
        <taxon>indigoferoid/millettioid clade</taxon>
        <taxon>Phaseoleae</taxon>
        <taxon>Mucuna</taxon>
    </lineage>
</organism>
<sequence length="190" mass="22329">MEVIYFLTIIDDYSKRIWIYVLKNKSDTFEKFKEWYAQIEAQMGTKLKCLRTDNGLEFVSEQFNKFCRKLGIQRHNNGLAERMNRTILESVRYMLLSIGLLKKFWGCPSSAIGFKSPIELWNGRLVEFSNLRRVGLGEPKCIISRDVIFDETKMAMMSKDQQQAKNQENDYDNTQVAVELLAHQENEHEI</sequence>
<dbReference type="InterPro" id="IPR012337">
    <property type="entry name" value="RNaseH-like_sf"/>
</dbReference>
<evidence type="ECO:0000259" key="1">
    <source>
        <dbReference type="PROSITE" id="PS50994"/>
    </source>
</evidence>
<proteinExistence type="predicted"/>
<name>A0A371HNB2_MUCPR</name>
<dbReference type="GO" id="GO:0015074">
    <property type="term" value="P:DNA integration"/>
    <property type="evidence" value="ECO:0007669"/>
    <property type="project" value="InterPro"/>
</dbReference>
<dbReference type="Gene3D" id="3.30.420.10">
    <property type="entry name" value="Ribonuclease H-like superfamily/Ribonuclease H"/>
    <property type="match status" value="1"/>
</dbReference>
<dbReference type="OrthoDB" id="1933590at2759"/>
<dbReference type="InterPro" id="IPR036397">
    <property type="entry name" value="RNaseH_sf"/>
</dbReference>
<dbReference type="SUPFAM" id="SSF53098">
    <property type="entry name" value="Ribonuclease H-like"/>
    <property type="match status" value="1"/>
</dbReference>
<accession>A0A371HNB2</accession>
<dbReference type="Pfam" id="PF00665">
    <property type="entry name" value="rve"/>
    <property type="match status" value="1"/>
</dbReference>
<dbReference type="PANTHER" id="PTHR42648">
    <property type="entry name" value="TRANSPOSASE, PUTATIVE-RELATED"/>
    <property type="match status" value="1"/>
</dbReference>
<dbReference type="EMBL" id="QJKJ01002106">
    <property type="protein sequence ID" value="RDY04301.1"/>
    <property type="molecule type" value="Genomic_DNA"/>
</dbReference>
<reference evidence="2" key="1">
    <citation type="submission" date="2018-05" db="EMBL/GenBank/DDBJ databases">
        <title>Draft genome of Mucuna pruriens seed.</title>
        <authorList>
            <person name="Nnadi N.E."/>
            <person name="Vos R."/>
            <person name="Hasami M.H."/>
            <person name="Devisetty U.K."/>
            <person name="Aguiy J.C."/>
        </authorList>
    </citation>
    <scope>NUCLEOTIDE SEQUENCE [LARGE SCALE GENOMIC DNA]</scope>
    <source>
        <strain evidence="2">JCA_2017</strain>
    </source>
</reference>
<dbReference type="PROSITE" id="PS50994">
    <property type="entry name" value="INTEGRASE"/>
    <property type="match status" value="1"/>
</dbReference>
<dbReference type="STRING" id="157652.A0A371HNB2"/>
<keyword evidence="3" id="KW-1185">Reference proteome</keyword>
<evidence type="ECO:0000313" key="3">
    <source>
        <dbReference type="Proteomes" id="UP000257109"/>
    </source>
</evidence>